<reference evidence="5 9" key="5">
    <citation type="submission" date="2020-01" db="EMBL/GenBank/DDBJ databases">
        <authorList>
            <consortium name="GenomeTrakr: Next Generation Sequencing Network for Food Pathogen Tracability"/>
        </authorList>
    </citation>
    <scope>NUCLEOTIDE SEQUENCE [LARGE SCALE GENOMIC DNA]</scope>
    <source>
        <strain evidence="2 8">CFSAN008016</strain>
        <strain evidence="5 9">FDA00015028</strain>
    </source>
</reference>
<reference evidence="6 12" key="1">
    <citation type="journal article" date="2018" name="Genome Biol.">
        <title>SKESA: strategic k-mer extension for scrupulous assemblies.</title>
        <authorList>
            <person name="Souvorov A."/>
            <person name="Agarwala R."/>
            <person name="Lipman D.J."/>
        </authorList>
    </citation>
    <scope>NUCLEOTIDE SEQUENCE [LARGE SCALE GENOMIC DNA]</scope>
    <source>
        <strain evidence="7">CFIAFB20160038</strain>
        <strain evidence="6">Sam_F526FDD3-C0F7-43DB-B204-E231FEF9C926</strain>
    </source>
</reference>
<dbReference type="PROSITE" id="PS51257">
    <property type="entry name" value="PROKAR_LIPOPROTEIN"/>
    <property type="match status" value="1"/>
</dbReference>
<dbReference type="KEGG" id="lmom:IJ09_09985"/>
<dbReference type="Proteomes" id="UP000535556">
    <property type="component" value="Unassembled WGS sequence"/>
</dbReference>
<evidence type="ECO:0000313" key="4">
    <source>
        <dbReference type="EMBL" id="EAH0252257.1"/>
    </source>
</evidence>
<dbReference type="EMBL" id="AABDDO010000003">
    <property type="protein sequence ID" value="EAG6763947.1"/>
    <property type="molecule type" value="Genomic_DNA"/>
</dbReference>
<dbReference type="AlphaFoldDB" id="A0A472CBI2"/>
<evidence type="ECO:0000313" key="9">
    <source>
        <dbReference type="Proteomes" id="UP000467247"/>
    </source>
</evidence>
<dbReference type="Proteomes" id="UP000467247">
    <property type="component" value="Unassembled WGS sequence"/>
</dbReference>
<evidence type="ECO:0000313" key="8">
    <source>
        <dbReference type="Proteomes" id="UP000388699"/>
    </source>
</evidence>
<dbReference type="Proteomes" id="UP000566597">
    <property type="component" value="Unassembled WGS sequence"/>
</dbReference>
<keyword evidence="1" id="KW-0175">Coiled coil</keyword>
<dbReference type="EMBL" id="DAAIRR010000003">
    <property type="protein sequence ID" value="HAB9176501.1"/>
    <property type="molecule type" value="Genomic_DNA"/>
</dbReference>
<evidence type="ECO:0000313" key="7">
    <source>
        <dbReference type="EMBL" id="HAB9176501.1"/>
    </source>
</evidence>
<evidence type="ECO:0000313" key="11">
    <source>
        <dbReference type="Proteomes" id="UP000566597"/>
    </source>
</evidence>
<sequence length="210" mass="23636">MADKSVMKIISIAMIMSTLALIGCGKYETKVQKTENQVKKEDNQIIKIESNEGAPQHEQLIKIELPPEAEYLNDETLEVYEQDKKKYDNTNQRITNNSITILIGEYGYYDPVQDALECSAVIINGTNSIIEDLSFQVSIENNAIPEKVFLDNTVPELTKSQVGNFLPNMGVPVILGFPEKNPTNGNENGEKIDTDKLKIHLSNIQYKKEK</sequence>
<name>A0A472CBI2_LISMN</name>
<dbReference type="Proteomes" id="UP000840928">
    <property type="component" value="Unassembled WGS sequence"/>
</dbReference>
<dbReference type="EMBL" id="AABEVT010000003">
    <property type="protein sequence ID" value="EAH0252257.1"/>
    <property type="molecule type" value="Genomic_DNA"/>
</dbReference>
<dbReference type="EMBL" id="AAAQJJ010000001">
    <property type="protein sequence ID" value="EAE0768557.1"/>
    <property type="molecule type" value="Genomic_DNA"/>
</dbReference>
<evidence type="ECO:0000313" key="12">
    <source>
        <dbReference type="Proteomes" id="UP000840567"/>
    </source>
</evidence>
<comment type="caution">
    <text evidence="5">The sequence shown here is derived from an EMBL/GenBank/DDBJ whole genome shotgun (WGS) entry which is preliminary data.</text>
</comment>
<evidence type="ECO:0000313" key="6">
    <source>
        <dbReference type="EMBL" id="HAA8490187.1"/>
    </source>
</evidence>
<feature type="coiled-coil region" evidence="1">
    <location>
        <begin position="24"/>
        <end position="51"/>
    </location>
</feature>
<evidence type="ECO:0000313" key="3">
    <source>
        <dbReference type="EMBL" id="EAG6763947.1"/>
    </source>
</evidence>
<dbReference type="RefSeq" id="WP_012952097.1">
    <property type="nucleotide sequence ID" value="NZ_BAAFVF010000019.1"/>
</dbReference>
<reference evidence="6" key="4">
    <citation type="submission" date="2019-10" db="EMBL/GenBank/DDBJ databases">
        <authorList>
            <consortium name="NCBI Pathogen Detection Project"/>
        </authorList>
    </citation>
    <scope>NUCLEOTIDE SEQUENCE</scope>
    <source>
        <strain evidence="7">CFIAFB20160038</strain>
        <strain evidence="6">Sam_F526FDD3-C0F7-43DB-B204-E231FEF9C926</strain>
    </source>
</reference>
<reference evidence="4 11" key="2">
    <citation type="submission" date="2019-04" db="EMBL/GenBank/DDBJ databases">
        <authorList>
            <person name="Ashton P.M."/>
            <person name="Dallman T."/>
            <person name="Nair S."/>
            <person name="De Pinna E."/>
            <person name="Peters T."/>
            <person name="Grant K."/>
        </authorList>
    </citation>
    <scope>NUCLEOTIDE SEQUENCE [LARGE SCALE GENOMIC DNA]</scope>
    <source>
        <strain evidence="4 11">406731</strain>
    </source>
</reference>
<proteinExistence type="predicted"/>
<evidence type="ECO:0000313" key="10">
    <source>
        <dbReference type="Proteomes" id="UP000535556"/>
    </source>
</evidence>
<reference evidence="3 10" key="3">
    <citation type="submission" date="2019-04" db="EMBL/GenBank/DDBJ databases">
        <authorList>
            <consortium name="GenomeTrakr network: Whole genome sequencing for foodborne pathogen traceback"/>
        </authorList>
    </citation>
    <scope>NUCLEOTIDE SEQUENCE [LARGE SCALE GENOMIC DNA]</scope>
    <source>
        <strain evidence="3 10">NRRL B-33244</strain>
    </source>
</reference>
<evidence type="ECO:0000313" key="5">
    <source>
        <dbReference type="EMBL" id="EDN8270102.1"/>
    </source>
</evidence>
<evidence type="ECO:0000313" key="2">
    <source>
        <dbReference type="EMBL" id="EAE0768557.1"/>
    </source>
</evidence>
<organism evidence="5 9">
    <name type="scientific">Listeria monocytogenes</name>
    <dbReference type="NCBI Taxonomy" id="1639"/>
    <lineage>
        <taxon>Bacteria</taxon>
        <taxon>Bacillati</taxon>
        <taxon>Bacillota</taxon>
        <taxon>Bacilli</taxon>
        <taxon>Bacillales</taxon>
        <taxon>Listeriaceae</taxon>
        <taxon>Listeria</taxon>
    </lineage>
</organism>
<dbReference type="EMBL" id="DAAEQL010000003">
    <property type="protein sequence ID" value="HAA8490187.1"/>
    <property type="molecule type" value="Genomic_DNA"/>
</dbReference>
<dbReference type="Proteomes" id="UP000388699">
    <property type="component" value="Unassembled WGS sequence"/>
</dbReference>
<dbReference type="EMBL" id="AANCZP010000003">
    <property type="protein sequence ID" value="EDN8270102.1"/>
    <property type="molecule type" value="Genomic_DNA"/>
</dbReference>
<protein>
    <submittedName>
        <fullName evidence="5">Uncharacterized protein</fullName>
    </submittedName>
</protein>
<dbReference type="Proteomes" id="UP000840567">
    <property type="component" value="Unassembled WGS sequence"/>
</dbReference>
<gene>
    <name evidence="3" type="ORF">AF817_12015</name>
    <name evidence="4" type="ORF">D4U23_07620</name>
    <name evidence="2" type="ORF">DG57_01815</name>
    <name evidence="6" type="ORF">GHO09_06705</name>
    <name evidence="5" type="ORF">GT011_12190</name>
    <name evidence="7" type="ORF">GYU24_12365</name>
</gene>
<accession>A0A472CBI2</accession>
<evidence type="ECO:0000256" key="1">
    <source>
        <dbReference type="SAM" id="Coils"/>
    </source>
</evidence>